<name>A0ACC2LHH8_PERAE</name>
<keyword evidence="2" id="KW-1185">Reference proteome</keyword>
<accession>A0ACC2LHH8</accession>
<organism evidence="1 2">
    <name type="scientific">Persea americana</name>
    <name type="common">Avocado</name>
    <dbReference type="NCBI Taxonomy" id="3435"/>
    <lineage>
        <taxon>Eukaryota</taxon>
        <taxon>Viridiplantae</taxon>
        <taxon>Streptophyta</taxon>
        <taxon>Embryophyta</taxon>
        <taxon>Tracheophyta</taxon>
        <taxon>Spermatophyta</taxon>
        <taxon>Magnoliopsida</taxon>
        <taxon>Magnoliidae</taxon>
        <taxon>Laurales</taxon>
        <taxon>Lauraceae</taxon>
        <taxon>Persea</taxon>
    </lineage>
</organism>
<dbReference type="EMBL" id="CM056816">
    <property type="protein sequence ID" value="KAJ8632925.1"/>
    <property type="molecule type" value="Genomic_DNA"/>
</dbReference>
<sequence>MRRGRPVVTCWGPVFSLPSSRRRRRRFPVFHWERTSYCRRAFFLVVRLRVLMATNRIDILDQALLGPGRIDRKIEFPNPNEESRLDILKIHSRRMNLMRGIDLKEIAEKMISASGAELKAVCTEAGMFAMRERRVHVTQEDFKIAVVMSRNS</sequence>
<evidence type="ECO:0000313" key="1">
    <source>
        <dbReference type="EMBL" id="KAJ8632925.1"/>
    </source>
</evidence>
<evidence type="ECO:0000313" key="2">
    <source>
        <dbReference type="Proteomes" id="UP001234297"/>
    </source>
</evidence>
<dbReference type="Proteomes" id="UP001234297">
    <property type="component" value="Chromosome 8"/>
</dbReference>
<protein>
    <submittedName>
        <fullName evidence="1">Uncharacterized protein</fullName>
    </submittedName>
</protein>
<comment type="caution">
    <text evidence="1">The sequence shown here is derived from an EMBL/GenBank/DDBJ whole genome shotgun (WGS) entry which is preliminary data.</text>
</comment>
<gene>
    <name evidence="1" type="ORF">MRB53_026261</name>
</gene>
<proteinExistence type="predicted"/>
<reference evidence="1 2" key="1">
    <citation type="journal article" date="2022" name="Hortic Res">
        <title>A haplotype resolved chromosomal level avocado genome allows analysis of novel avocado genes.</title>
        <authorList>
            <person name="Nath O."/>
            <person name="Fletcher S.J."/>
            <person name="Hayward A."/>
            <person name="Shaw L.M."/>
            <person name="Masouleh A.K."/>
            <person name="Furtado A."/>
            <person name="Henry R.J."/>
            <person name="Mitter N."/>
        </authorList>
    </citation>
    <scope>NUCLEOTIDE SEQUENCE [LARGE SCALE GENOMIC DNA]</scope>
    <source>
        <strain evidence="2">cv. Hass</strain>
    </source>
</reference>